<dbReference type="EMBL" id="LNQE01001773">
    <property type="protein sequence ID" value="KUG05734.1"/>
    <property type="molecule type" value="Genomic_DNA"/>
</dbReference>
<evidence type="ECO:0000313" key="1">
    <source>
        <dbReference type="EMBL" id="KUG05734.1"/>
    </source>
</evidence>
<reference evidence="1" key="1">
    <citation type="journal article" date="2015" name="Proc. Natl. Acad. Sci. U.S.A.">
        <title>Networks of energetic and metabolic interactions define dynamics in microbial communities.</title>
        <authorList>
            <person name="Embree M."/>
            <person name="Liu J.K."/>
            <person name="Al-Bassam M.M."/>
            <person name="Zengler K."/>
        </authorList>
    </citation>
    <scope>NUCLEOTIDE SEQUENCE</scope>
</reference>
<name>A0A0W8EBA0_9ZZZZ</name>
<comment type="caution">
    <text evidence="1">The sequence shown here is derived from an EMBL/GenBank/DDBJ whole genome shotgun (WGS) entry which is preliminary data.</text>
</comment>
<organism evidence="1">
    <name type="scientific">hydrocarbon metagenome</name>
    <dbReference type="NCBI Taxonomy" id="938273"/>
    <lineage>
        <taxon>unclassified sequences</taxon>
        <taxon>metagenomes</taxon>
        <taxon>ecological metagenomes</taxon>
    </lineage>
</organism>
<protein>
    <submittedName>
        <fullName evidence="1">Uncharacterized protein</fullName>
    </submittedName>
</protein>
<proteinExistence type="predicted"/>
<accession>A0A0W8EBA0</accession>
<gene>
    <name evidence="1" type="ORF">ASZ90_016832</name>
</gene>
<sequence>MYREMTRQRPSFPSHLIPASTGIQLISYPGKRTGFAGRPRYGMRIPGSSPFLAGVRERFRDAGRTLVVITIS</sequence>
<dbReference type="AlphaFoldDB" id="A0A0W8EBA0"/>